<feature type="transmembrane region" description="Helical" evidence="5">
    <location>
        <begin position="486"/>
        <end position="506"/>
    </location>
</feature>
<feature type="transmembrane region" description="Helical" evidence="5">
    <location>
        <begin position="424"/>
        <end position="446"/>
    </location>
</feature>
<dbReference type="GO" id="GO:0022857">
    <property type="term" value="F:transmembrane transporter activity"/>
    <property type="evidence" value="ECO:0007669"/>
    <property type="project" value="InterPro"/>
</dbReference>
<evidence type="ECO:0000313" key="7">
    <source>
        <dbReference type="EnsemblMetazoa" id="SMAR014678-PA"/>
    </source>
</evidence>
<keyword evidence="8" id="KW-1185">Reference proteome</keyword>
<reference evidence="7" key="2">
    <citation type="submission" date="2015-02" db="UniProtKB">
        <authorList>
            <consortium name="EnsemblMetazoa"/>
        </authorList>
    </citation>
    <scope>IDENTIFICATION</scope>
</reference>
<evidence type="ECO:0000256" key="3">
    <source>
        <dbReference type="ARBA" id="ARBA00022989"/>
    </source>
</evidence>
<feature type="transmembrane region" description="Helical" evidence="5">
    <location>
        <begin position="400"/>
        <end position="418"/>
    </location>
</feature>
<dbReference type="CDD" id="cd17317">
    <property type="entry name" value="MFS_SLC22"/>
    <property type="match status" value="1"/>
</dbReference>
<dbReference type="OMA" id="DDMYNDE"/>
<dbReference type="PANTHER" id="PTHR24064">
    <property type="entry name" value="SOLUTE CARRIER FAMILY 22 MEMBER"/>
    <property type="match status" value="1"/>
</dbReference>
<feature type="transmembrane region" description="Helical" evidence="5">
    <location>
        <begin position="211"/>
        <end position="231"/>
    </location>
</feature>
<protein>
    <recommendedName>
        <fullName evidence="6">Major facilitator superfamily (MFS) profile domain-containing protein</fullName>
    </recommendedName>
</protein>
<name>T1JLE8_STRMM</name>
<dbReference type="InterPro" id="IPR005828">
    <property type="entry name" value="MFS_sugar_transport-like"/>
</dbReference>
<feature type="domain" description="Major facilitator superfamily (MFS) profile" evidence="6">
    <location>
        <begin position="103"/>
        <end position="511"/>
    </location>
</feature>
<dbReference type="EnsemblMetazoa" id="SMAR014678-RA">
    <property type="protein sequence ID" value="SMAR014678-PA"/>
    <property type="gene ID" value="SMAR014678"/>
</dbReference>
<feature type="transmembrane region" description="Helical" evidence="5">
    <location>
        <begin position="458"/>
        <end position="480"/>
    </location>
</feature>
<dbReference type="PhylomeDB" id="T1JLE8"/>
<dbReference type="HOGENOM" id="CLU_001265_33_4_1"/>
<dbReference type="InterPro" id="IPR036259">
    <property type="entry name" value="MFS_trans_sf"/>
</dbReference>
<organism evidence="7 8">
    <name type="scientific">Strigamia maritima</name>
    <name type="common">European centipede</name>
    <name type="synonym">Geophilus maritimus</name>
    <dbReference type="NCBI Taxonomy" id="126957"/>
    <lineage>
        <taxon>Eukaryota</taxon>
        <taxon>Metazoa</taxon>
        <taxon>Ecdysozoa</taxon>
        <taxon>Arthropoda</taxon>
        <taxon>Myriapoda</taxon>
        <taxon>Chilopoda</taxon>
        <taxon>Pleurostigmophora</taxon>
        <taxon>Geophilomorpha</taxon>
        <taxon>Linotaeniidae</taxon>
        <taxon>Strigamia</taxon>
    </lineage>
</organism>
<dbReference type="InterPro" id="IPR005829">
    <property type="entry name" value="Sugar_transporter_CS"/>
</dbReference>
<evidence type="ECO:0000256" key="4">
    <source>
        <dbReference type="ARBA" id="ARBA00023136"/>
    </source>
</evidence>
<dbReference type="EMBL" id="JH430009">
    <property type="status" value="NOT_ANNOTATED_CDS"/>
    <property type="molecule type" value="Genomic_DNA"/>
</dbReference>
<evidence type="ECO:0000259" key="6">
    <source>
        <dbReference type="PROSITE" id="PS50850"/>
    </source>
</evidence>
<dbReference type="eggNOG" id="KOG0255">
    <property type="taxonomic scope" value="Eukaryota"/>
</dbReference>
<evidence type="ECO:0000256" key="2">
    <source>
        <dbReference type="ARBA" id="ARBA00022692"/>
    </source>
</evidence>
<reference evidence="8" key="1">
    <citation type="submission" date="2011-05" db="EMBL/GenBank/DDBJ databases">
        <authorList>
            <person name="Richards S.R."/>
            <person name="Qu J."/>
            <person name="Jiang H."/>
            <person name="Jhangiani S.N."/>
            <person name="Agravi P."/>
            <person name="Goodspeed R."/>
            <person name="Gross S."/>
            <person name="Mandapat C."/>
            <person name="Jackson L."/>
            <person name="Mathew T."/>
            <person name="Pu L."/>
            <person name="Thornton R."/>
            <person name="Saada N."/>
            <person name="Wilczek-Boney K.B."/>
            <person name="Lee S."/>
            <person name="Kovar C."/>
            <person name="Wu Y."/>
            <person name="Scherer S.E."/>
            <person name="Worley K.C."/>
            <person name="Muzny D.M."/>
            <person name="Gibbs R."/>
        </authorList>
    </citation>
    <scope>NUCLEOTIDE SEQUENCE</scope>
    <source>
        <strain evidence="8">Brora</strain>
    </source>
</reference>
<feature type="transmembrane region" description="Helical" evidence="5">
    <location>
        <begin position="182"/>
        <end position="205"/>
    </location>
</feature>
<sequence length="527" mass="58647">MKFDEVLKVLGEFGPYQKRIYLLLCLPAYPLCALHKLVWVFVGAIPQYRCSTIIDEVFNNSLPYHLPEPILNFTIPFLTKNKIDSCHYYVMNETLANDLPIDSILLTEWPGILQNISTGKSQKCSSYVYDKSVYQNSVVSDFNLVCDYNWQRALVQSLFMAGEFLGSLVAGTISDKFGRRRVFFTACIFQAVFGILSGIVSNYYLYLIFRALVGLFTPGVFLVGFVIGLELVGPSRRLFAGIGCQFFFATGYLLAAGAAYLIREWQYLQIAISVPGLLFLSYWWFIPESARWLLAKKKLKDAKILLGKVAQENGTKLPENFEEPDLHSTAKEEDNPLLLFKYPNLRKKFVNSGVYYGLALNTSNLGGNDYVNFVIAAALEFPAYIFCILALNRLGRRNPLSGWLLIAGSSLIVTSFLNDENSRALIILAMIGKFGITISYAVIYIFSAELYPTVVRNLGMGMSSTCARLGGIIAPFVILLADVNRALPLVVFGIAAVLAGILALFLPETRGANLPDTLEEGEQFGKS</sequence>
<evidence type="ECO:0000256" key="5">
    <source>
        <dbReference type="SAM" id="Phobius"/>
    </source>
</evidence>
<dbReference type="Proteomes" id="UP000014500">
    <property type="component" value="Unassembled WGS sequence"/>
</dbReference>
<feature type="transmembrane region" description="Helical" evidence="5">
    <location>
        <begin position="267"/>
        <end position="286"/>
    </location>
</feature>
<dbReference type="PROSITE" id="PS50850">
    <property type="entry name" value="MFS"/>
    <property type="match status" value="1"/>
</dbReference>
<dbReference type="AlphaFoldDB" id="T1JLE8"/>
<keyword evidence="2 5" id="KW-0812">Transmembrane</keyword>
<dbReference type="Pfam" id="PF00083">
    <property type="entry name" value="Sugar_tr"/>
    <property type="match status" value="1"/>
</dbReference>
<comment type="subcellular location">
    <subcellularLocation>
        <location evidence="1">Membrane</location>
        <topology evidence="1">Multi-pass membrane protein</topology>
    </subcellularLocation>
</comment>
<evidence type="ECO:0000313" key="8">
    <source>
        <dbReference type="Proteomes" id="UP000014500"/>
    </source>
</evidence>
<keyword evidence="4 5" id="KW-0472">Membrane</keyword>
<proteinExistence type="predicted"/>
<feature type="transmembrane region" description="Helical" evidence="5">
    <location>
        <begin position="238"/>
        <end position="261"/>
    </location>
</feature>
<dbReference type="SUPFAM" id="SSF103473">
    <property type="entry name" value="MFS general substrate transporter"/>
    <property type="match status" value="1"/>
</dbReference>
<dbReference type="InterPro" id="IPR020846">
    <property type="entry name" value="MFS_dom"/>
</dbReference>
<dbReference type="STRING" id="126957.T1JLE8"/>
<dbReference type="GO" id="GO:0016020">
    <property type="term" value="C:membrane"/>
    <property type="evidence" value="ECO:0007669"/>
    <property type="project" value="UniProtKB-SubCell"/>
</dbReference>
<accession>T1JLE8</accession>
<evidence type="ECO:0000256" key="1">
    <source>
        <dbReference type="ARBA" id="ARBA00004141"/>
    </source>
</evidence>
<feature type="transmembrane region" description="Helical" evidence="5">
    <location>
        <begin position="20"/>
        <end position="42"/>
    </location>
</feature>
<keyword evidence="3 5" id="KW-1133">Transmembrane helix</keyword>
<feature type="transmembrane region" description="Helical" evidence="5">
    <location>
        <begin position="373"/>
        <end position="391"/>
    </location>
</feature>
<dbReference type="Gene3D" id="1.20.1250.20">
    <property type="entry name" value="MFS general substrate transporter like domains"/>
    <property type="match status" value="1"/>
</dbReference>
<dbReference type="PROSITE" id="PS00216">
    <property type="entry name" value="SUGAR_TRANSPORT_1"/>
    <property type="match status" value="1"/>
</dbReference>